<dbReference type="PROSITE" id="PS00134">
    <property type="entry name" value="TRYPSIN_HIS"/>
    <property type="match status" value="1"/>
</dbReference>
<feature type="active site" description="Charge relay system" evidence="7">
    <location>
        <position position="237"/>
    </location>
</feature>
<evidence type="ECO:0000259" key="9">
    <source>
        <dbReference type="PROSITE" id="PS50998"/>
    </source>
</evidence>
<reference evidence="10" key="1">
    <citation type="submission" date="2025-08" db="UniProtKB">
        <authorList>
            <consortium name="Ensembl"/>
        </authorList>
    </citation>
    <scope>IDENTIFICATION</scope>
</reference>
<feature type="domain" description="Gla" evidence="9">
    <location>
        <begin position="54"/>
        <end position="88"/>
    </location>
</feature>
<dbReference type="PROSITE" id="PS50998">
    <property type="entry name" value="GLA_2"/>
    <property type="match status" value="1"/>
</dbReference>
<sequence length="432" mass="49211">LNYTKLGNPKHLLIFFGDVCLENLCIYDYLITFPAVVFINQQKASSVLHRYRRYNTGYLEELRQGNLERECIEEICNFEEAREIFEDDLITELWIHPELCYQIQRPSGKPCQPCQLQKKWACKASVEVYVCSTNNGDCEQICRNEGRGRVACSCVDGYNLLEDQKTCEPSGKLGENLTQNLMGGKCSAFGSSSVLALYICHNLTQFICSQVYMFSFDRKGFCEGVMISDKWVITAAHCMDHKPYTVVAGKKTIVWTSGHQIEAQEPLVIREKMLVVCRTFKYENDLALLELSPPFVLNKYVTPICIGNSMLTKYLLKQGRGSMSGWWKLDYLQKFSNTLQRADIEYVSQVNCRQKNETQSSPNTFCAGHPTFVKKVYQGNSGTPVATERNNTWFLTGIATCGAECTGDKPYNIFTSITNYIEWIHSVTRGEQ</sequence>
<dbReference type="Gene3D" id="2.40.10.10">
    <property type="entry name" value="Trypsin-like serine proteases"/>
    <property type="match status" value="2"/>
</dbReference>
<dbReference type="Proteomes" id="UP000694406">
    <property type="component" value="Unplaced"/>
</dbReference>
<comment type="similarity">
    <text evidence="2">Belongs to the peptidase S1 family. Snake venom subfamily.</text>
</comment>
<dbReference type="SMART" id="SM00069">
    <property type="entry name" value="GLA"/>
    <property type="match status" value="1"/>
</dbReference>
<dbReference type="PROSITE" id="PS50240">
    <property type="entry name" value="TRYPSIN_DOM"/>
    <property type="match status" value="1"/>
</dbReference>
<dbReference type="Gene3D" id="2.10.25.10">
    <property type="entry name" value="Laminin"/>
    <property type="match status" value="1"/>
</dbReference>
<dbReference type="InterPro" id="IPR017857">
    <property type="entry name" value="Coagulation_fac-like_Gla_dom"/>
</dbReference>
<feature type="active site" description="Charge relay system" evidence="7">
    <location>
        <position position="285"/>
    </location>
</feature>
<dbReference type="InterPro" id="IPR001254">
    <property type="entry name" value="Trypsin_dom"/>
</dbReference>
<dbReference type="SUPFAM" id="SSF57196">
    <property type="entry name" value="EGF/Laminin"/>
    <property type="match status" value="1"/>
</dbReference>
<dbReference type="SUPFAM" id="SSF50494">
    <property type="entry name" value="Trypsin-like serine proteases"/>
    <property type="match status" value="1"/>
</dbReference>
<dbReference type="CDD" id="cd00190">
    <property type="entry name" value="Tryp_SPc"/>
    <property type="match status" value="1"/>
</dbReference>
<dbReference type="GO" id="GO:0006508">
    <property type="term" value="P:proteolysis"/>
    <property type="evidence" value="ECO:0007669"/>
    <property type="project" value="InterPro"/>
</dbReference>
<dbReference type="SUPFAM" id="SSF57630">
    <property type="entry name" value="GLA-domain"/>
    <property type="match status" value="1"/>
</dbReference>
<dbReference type="AlphaFoldDB" id="A0A8C5SV02"/>
<dbReference type="InterPro" id="IPR000294">
    <property type="entry name" value="GLA_domain"/>
</dbReference>
<dbReference type="InterPro" id="IPR050442">
    <property type="entry name" value="Peptidase_S1_coag_factors"/>
</dbReference>
<dbReference type="GO" id="GO:0005615">
    <property type="term" value="C:extracellular space"/>
    <property type="evidence" value="ECO:0007669"/>
    <property type="project" value="TreeGrafter"/>
</dbReference>
<evidence type="ECO:0000256" key="1">
    <source>
        <dbReference type="ARBA" id="ARBA00004613"/>
    </source>
</evidence>
<dbReference type="InterPro" id="IPR043504">
    <property type="entry name" value="Peptidase_S1_PA_chymotrypsin"/>
</dbReference>
<dbReference type="GeneTree" id="ENSGT00940000159516"/>
<name>A0A8C5SV02_LATLA</name>
<reference evidence="10" key="2">
    <citation type="submission" date="2025-09" db="UniProtKB">
        <authorList>
            <consortium name="Ensembl"/>
        </authorList>
    </citation>
    <scope>IDENTIFICATION</scope>
</reference>
<evidence type="ECO:0000313" key="11">
    <source>
        <dbReference type="Proteomes" id="UP000694406"/>
    </source>
</evidence>
<feature type="active site" description="Charge relay system" evidence="7">
    <location>
        <position position="381"/>
    </location>
</feature>
<dbReference type="GO" id="GO:0005509">
    <property type="term" value="F:calcium ion binding"/>
    <property type="evidence" value="ECO:0007669"/>
    <property type="project" value="InterPro"/>
</dbReference>
<dbReference type="SMART" id="SM00020">
    <property type="entry name" value="Tryp_SPc"/>
    <property type="match status" value="1"/>
</dbReference>
<evidence type="ECO:0000256" key="6">
    <source>
        <dbReference type="ARBA" id="ARBA00023180"/>
    </source>
</evidence>
<evidence type="ECO:0000256" key="7">
    <source>
        <dbReference type="PIRSR" id="PIRSR001143-1"/>
    </source>
</evidence>
<evidence type="ECO:0000313" key="10">
    <source>
        <dbReference type="Ensembl" id="ENSLLTP00000022814.1"/>
    </source>
</evidence>
<dbReference type="PIRSF" id="PIRSF001143">
    <property type="entry name" value="Factor_X"/>
    <property type="match status" value="1"/>
</dbReference>
<dbReference type="PANTHER" id="PTHR24278:SF40">
    <property type="entry name" value="COAGULATION FACTOR VII-LIKE"/>
    <property type="match status" value="1"/>
</dbReference>
<evidence type="ECO:0000256" key="4">
    <source>
        <dbReference type="ARBA" id="ARBA00022536"/>
    </source>
</evidence>
<dbReference type="InterPro" id="IPR035972">
    <property type="entry name" value="GLA-like_dom_SF"/>
</dbReference>
<dbReference type="PRINTS" id="PR00722">
    <property type="entry name" value="CHYMOTRYPSIN"/>
</dbReference>
<proteinExistence type="inferred from homology"/>
<dbReference type="PRINTS" id="PR00001">
    <property type="entry name" value="GLABLOOD"/>
</dbReference>
<protein>
    <submittedName>
        <fullName evidence="10">Uncharacterized protein</fullName>
    </submittedName>
</protein>
<feature type="domain" description="Peptidase S1" evidence="8">
    <location>
        <begin position="181"/>
        <end position="429"/>
    </location>
</feature>
<dbReference type="GO" id="GO:0007596">
    <property type="term" value="P:blood coagulation"/>
    <property type="evidence" value="ECO:0007669"/>
    <property type="project" value="InterPro"/>
</dbReference>
<evidence type="ECO:0000256" key="5">
    <source>
        <dbReference type="ARBA" id="ARBA00023157"/>
    </source>
</evidence>
<organism evidence="10 11">
    <name type="scientific">Laticauda laticaudata</name>
    <name type="common">Blue-ringed sea krait</name>
    <name type="synonym">Blue-lipped sea krait</name>
    <dbReference type="NCBI Taxonomy" id="8630"/>
    <lineage>
        <taxon>Eukaryota</taxon>
        <taxon>Metazoa</taxon>
        <taxon>Chordata</taxon>
        <taxon>Craniata</taxon>
        <taxon>Vertebrata</taxon>
        <taxon>Euteleostomi</taxon>
        <taxon>Lepidosauria</taxon>
        <taxon>Squamata</taxon>
        <taxon>Bifurcata</taxon>
        <taxon>Unidentata</taxon>
        <taxon>Episquamata</taxon>
        <taxon>Toxicofera</taxon>
        <taxon>Serpentes</taxon>
        <taxon>Colubroidea</taxon>
        <taxon>Elapidae</taxon>
        <taxon>Laticaudinae</taxon>
        <taxon>Laticauda</taxon>
    </lineage>
</organism>
<dbReference type="InterPro" id="IPR012224">
    <property type="entry name" value="Pept_S1A_FX"/>
</dbReference>
<evidence type="ECO:0000259" key="8">
    <source>
        <dbReference type="PROSITE" id="PS50240"/>
    </source>
</evidence>
<dbReference type="InterPro" id="IPR001314">
    <property type="entry name" value="Peptidase_S1A"/>
</dbReference>
<keyword evidence="5" id="KW-1015">Disulfide bond</keyword>
<accession>A0A8C5SV02</accession>
<evidence type="ECO:0000256" key="3">
    <source>
        <dbReference type="ARBA" id="ARBA00022525"/>
    </source>
</evidence>
<keyword evidence="6" id="KW-0325">Glycoprotein</keyword>
<dbReference type="Gene3D" id="4.10.740.10">
    <property type="entry name" value="Coagulation Factor IX"/>
    <property type="match status" value="1"/>
</dbReference>
<dbReference type="Pfam" id="PF00594">
    <property type="entry name" value="Gla"/>
    <property type="match status" value="1"/>
</dbReference>
<dbReference type="FunFam" id="4.10.740.10:FF:000001">
    <property type="entry name" value="vitamin K-dependent protein S"/>
    <property type="match status" value="1"/>
</dbReference>
<dbReference type="Ensembl" id="ENSLLTT00000023662.1">
    <property type="protein sequence ID" value="ENSLLTP00000022814.1"/>
    <property type="gene ID" value="ENSLLTG00000016914.1"/>
</dbReference>
<keyword evidence="3" id="KW-0964">Secreted</keyword>
<dbReference type="Pfam" id="PF14670">
    <property type="entry name" value="FXa_inhibition"/>
    <property type="match status" value="1"/>
</dbReference>
<dbReference type="Pfam" id="PF00089">
    <property type="entry name" value="Trypsin"/>
    <property type="match status" value="1"/>
</dbReference>
<keyword evidence="11" id="KW-1185">Reference proteome</keyword>
<dbReference type="InterPro" id="IPR018114">
    <property type="entry name" value="TRYPSIN_HIS"/>
</dbReference>
<dbReference type="PANTHER" id="PTHR24278">
    <property type="entry name" value="COAGULATION FACTOR"/>
    <property type="match status" value="1"/>
</dbReference>
<dbReference type="InterPro" id="IPR009003">
    <property type="entry name" value="Peptidase_S1_PA"/>
</dbReference>
<dbReference type="GO" id="GO:0004252">
    <property type="term" value="F:serine-type endopeptidase activity"/>
    <property type="evidence" value="ECO:0007669"/>
    <property type="project" value="InterPro"/>
</dbReference>
<evidence type="ECO:0000256" key="2">
    <source>
        <dbReference type="ARBA" id="ARBA00009228"/>
    </source>
</evidence>
<keyword evidence="4" id="KW-0245">EGF-like domain</keyword>
<comment type="subcellular location">
    <subcellularLocation>
        <location evidence="1">Secreted</location>
    </subcellularLocation>
</comment>